<name>A0A1A9ZID3_GLOPL</name>
<dbReference type="VEuPathDB" id="VectorBase:GPAI015542"/>
<sequence>MANSLLRLSSSSSSTTTISLSLPSTAAATALLTATSKTSTMCVFSLIYKFIIMSLCCSMVSGRRHSPLFVEEAGGGSRRNSKSDHIKVDFQSNKYIKQKFWKHNTLSSNESLENCSLMEIMIHRFVESNTGSIRCTRHYTKIKISEKEVRKAAARFEMKSDVNSMLLTFFGLPRHVFSSL</sequence>
<accession>A0A1A9ZID3</accession>
<reference evidence="2" key="1">
    <citation type="submission" date="2014-03" db="EMBL/GenBank/DDBJ databases">
        <authorList>
            <person name="Aksoy S."/>
            <person name="Warren W."/>
            <person name="Wilson R.K."/>
        </authorList>
    </citation>
    <scope>NUCLEOTIDE SEQUENCE [LARGE SCALE GENOMIC DNA]</scope>
    <source>
        <strain evidence="2">IAEA</strain>
    </source>
</reference>
<dbReference type="Proteomes" id="UP000092445">
    <property type="component" value="Unassembled WGS sequence"/>
</dbReference>
<dbReference type="AlphaFoldDB" id="A0A1A9ZID3"/>
<evidence type="ECO:0000313" key="1">
    <source>
        <dbReference type="EnsemblMetazoa" id="GPAI015542-PA"/>
    </source>
</evidence>
<evidence type="ECO:0000313" key="2">
    <source>
        <dbReference type="Proteomes" id="UP000092445"/>
    </source>
</evidence>
<proteinExistence type="predicted"/>
<protein>
    <submittedName>
        <fullName evidence="1">Uncharacterized protein</fullName>
    </submittedName>
</protein>
<reference evidence="1" key="2">
    <citation type="submission" date="2020-05" db="UniProtKB">
        <authorList>
            <consortium name="EnsemblMetazoa"/>
        </authorList>
    </citation>
    <scope>IDENTIFICATION</scope>
    <source>
        <strain evidence="1">IAEA</strain>
    </source>
</reference>
<dbReference type="EnsemblMetazoa" id="GPAI015542-RA">
    <property type="protein sequence ID" value="GPAI015542-PA"/>
    <property type="gene ID" value="GPAI015542"/>
</dbReference>
<keyword evidence="2" id="KW-1185">Reference proteome</keyword>
<organism evidence="1 2">
    <name type="scientific">Glossina pallidipes</name>
    <name type="common">Tsetse fly</name>
    <dbReference type="NCBI Taxonomy" id="7398"/>
    <lineage>
        <taxon>Eukaryota</taxon>
        <taxon>Metazoa</taxon>
        <taxon>Ecdysozoa</taxon>
        <taxon>Arthropoda</taxon>
        <taxon>Hexapoda</taxon>
        <taxon>Insecta</taxon>
        <taxon>Pterygota</taxon>
        <taxon>Neoptera</taxon>
        <taxon>Endopterygota</taxon>
        <taxon>Diptera</taxon>
        <taxon>Brachycera</taxon>
        <taxon>Muscomorpha</taxon>
        <taxon>Hippoboscoidea</taxon>
        <taxon>Glossinidae</taxon>
        <taxon>Glossina</taxon>
    </lineage>
</organism>